<feature type="compositionally biased region" description="Pro residues" evidence="1">
    <location>
        <begin position="235"/>
        <end position="244"/>
    </location>
</feature>
<gene>
    <name evidence="3" type="ORF">EDB81DRAFT_776966</name>
</gene>
<feature type="domain" description="Ubiquitin-like" evidence="2">
    <location>
        <begin position="421"/>
        <end position="493"/>
    </location>
</feature>
<feature type="compositionally biased region" description="Basic residues" evidence="1">
    <location>
        <begin position="145"/>
        <end position="158"/>
    </location>
</feature>
<dbReference type="OrthoDB" id="3365399at2759"/>
<dbReference type="SMART" id="SM00213">
    <property type="entry name" value="UBQ"/>
    <property type="match status" value="1"/>
</dbReference>
<dbReference type="PROSITE" id="PS50053">
    <property type="entry name" value="UBIQUITIN_2"/>
    <property type="match status" value="1"/>
</dbReference>
<evidence type="ECO:0000256" key="1">
    <source>
        <dbReference type="SAM" id="MobiDB-lite"/>
    </source>
</evidence>
<dbReference type="Proteomes" id="UP000738349">
    <property type="component" value="Unassembled WGS sequence"/>
</dbReference>
<dbReference type="InterPro" id="IPR022617">
    <property type="entry name" value="Rad60/SUMO-like_dom"/>
</dbReference>
<dbReference type="InterPro" id="IPR000626">
    <property type="entry name" value="Ubiquitin-like_dom"/>
</dbReference>
<organism evidence="3 4">
    <name type="scientific">Dactylonectria macrodidyma</name>
    <dbReference type="NCBI Taxonomy" id="307937"/>
    <lineage>
        <taxon>Eukaryota</taxon>
        <taxon>Fungi</taxon>
        <taxon>Dikarya</taxon>
        <taxon>Ascomycota</taxon>
        <taxon>Pezizomycotina</taxon>
        <taxon>Sordariomycetes</taxon>
        <taxon>Hypocreomycetidae</taxon>
        <taxon>Hypocreales</taxon>
        <taxon>Nectriaceae</taxon>
        <taxon>Dactylonectria</taxon>
    </lineage>
</organism>
<feature type="region of interest" description="Disordered" evidence="1">
    <location>
        <begin position="225"/>
        <end position="247"/>
    </location>
</feature>
<evidence type="ECO:0000313" key="4">
    <source>
        <dbReference type="Proteomes" id="UP000738349"/>
    </source>
</evidence>
<feature type="compositionally biased region" description="Acidic residues" evidence="1">
    <location>
        <begin position="404"/>
        <end position="415"/>
    </location>
</feature>
<protein>
    <submittedName>
        <fullName evidence="3">Ubiquitin-2 like Rad60 SUMO-like-domain-containing protein</fullName>
    </submittedName>
</protein>
<dbReference type="Pfam" id="PF11976">
    <property type="entry name" value="Rad60-SLD"/>
    <property type="match status" value="1"/>
</dbReference>
<feature type="region of interest" description="Disordered" evidence="1">
    <location>
        <begin position="393"/>
        <end position="418"/>
    </location>
</feature>
<feature type="compositionally biased region" description="Basic and acidic residues" evidence="1">
    <location>
        <begin position="393"/>
        <end position="403"/>
    </location>
</feature>
<keyword evidence="4" id="KW-1185">Reference proteome</keyword>
<name>A0A9P9FSC3_9HYPO</name>
<evidence type="ECO:0000313" key="3">
    <source>
        <dbReference type="EMBL" id="KAH7170878.1"/>
    </source>
</evidence>
<accession>A0A9P9FSC3</accession>
<dbReference type="AlphaFoldDB" id="A0A9P9FSC3"/>
<evidence type="ECO:0000259" key="2">
    <source>
        <dbReference type="PROSITE" id="PS50053"/>
    </source>
</evidence>
<dbReference type="EMBL" id="JAGMUV010000002">
    <property type="protein sequence ID" value="KAH7170878.1"/>
    <property type="molecule type" value="Genomic_DNA"/>
</dbReference>
<dbReference type="InterPro" id="IPR029071">
    <property type="entry name" value="Ubiquitin-like_domsf"/>
</dbReference>
<dbReference type="Gene3D" id="3.10.20.90">
    <property type="entry name" value="Phosphatidylinositol 3-kinase Catalytic Subunit, Chain A, domain 1"/>
    <property type="match status" value="1"/>
</dbReference>
<comment type="caution">
    <text evidence="3">The sequence shown here is derived from an EMBL/GenBank/DDBJ whole genome shotgun (WGS) entry which is preliminary data.</text>
</comment>
<feature type="region of interest" description="Disordered" evidence="1">
    <location>
        <begin position="1"/>
        <end position="194"/>
    </location>
</feature>
<sequence>MADNVMASPPKKKKLPFKPTALRRSLAKSSPAGRDDDSLSLFSRAKEMAPIVAADQERRMKRAQKHRDLETKAQEKERRSSVGEKRPLEEDQEHSFFDDPRSYERVPRRADTASSQATRSSPAVQSAPQIMEDRASELVTPPPSKRSRHGTGSSKRHSAGNEEAEVVAFDASPSTQRLRSRRGPEIPMYQPRTESFAFSGAPVISLDSDSDEDVKPIAASLRRRSPSISIVEDASPPPSSPPQPAEDDEFAEYVLKAEQQRAKDRAMLTRGAESGSQSRETTEILVTSEMPDAKTLLVKFIFDKPLRVIRETWIAKQRQNGIHIPLDQSDDVVLTWRRRKVYNYSTLLSLGIRPHADGRLVADAHGSAGLLDSSTRVHLEAWTPELFQQMEREEELRRKREAGELSDEEEAESAPEPETKIKVILKARDLDDVKLSVRPETTVETLVTGFRTQRDVAANREISLWFDGERLEEHVTMDEAEIDDMDTIEVHIK</sequence>
<feature type="compositionally biased region" description="Polar residues" evidence="1">
    <location>
        <begin position="112"/>
        <end position="128"/>
    </location>
</feature>
<proteinExistence type="predicted"/>
<feature type="compositionally biased region" description="Basic and acidic residues" evidence="1">
    <location>
        <begin position="66"/>
        <end position="111"/>
    </location>
</feature>
<dbReference type="SUPFAM" id="SSF54236">
    <property type="entry name" value="Ubiquitin-like"/>
    <property type="match status" value="1"/>
</dbReference>
<reference evidence="3" key="1">
    <citation type="journal article" date="2021" name="Nat. Commun.">
        <title>Genetic determinants of endophytism in the Arabidopsis root mycobiome.</title>
        <authorList>
            <person name="Mesny F."/>
            <person name="Miyauchi S."/>
            <person name="Thiergart T."/>
            <person name="Pickel B."/>
            <person name="Atanasova L."/>
            <person name="Karlsson M."/>
            <person name="Huettel B."/>
            <person name="Barry K.W."/>
            <person name="Haridas S."/>
            <person name="Chen C."/>
            <person name="Bauer D."/>
            <person name="Andreopoulos W."/>
            <person name="Pangilinan J."/>
            <person name="LaButti K."/>
            <person name="Riley R."/>
            <person name="Lipzen A."/>
            <person name="Clum A."/>
            <person name="Drula E."/>
            <person name="Henrissat B."/>
            <person name="Kohler A."/>
            <person name="Grigoriev I.V."/>
            <person name="Martin F.M."/>
            <person name="Hacquard S."/>
        </authorList>
    </citation>
    <scope>NUCLEOTIDE SEQUENCE</scope>
    <source>
        <strain evidence="3">MPI-CAGE-AT-0147</strain>
    </source>
</reference>